<feature type="transmembrane region" description="Helical" evidence="1">
    <location>
        <begin position="282"/>
        <end position="300"/>
    </location>
</feature>
<comment type="caution">
    <text evidence="2">The sequence shown here is derived from an EMBL/GenBank/DDBJ whole genome shotgun (WGS) entry which is preliminary data.</text>
</comment>
<keyword evidence="1" id="KW-1133">Transmembrane helix</keyword>
<organism evidence="2 3">
    <name type="scientific">Gilvimarinus japonicus</name>
    <dbReference type="NCBI Taxonomy" id="1796469"/>
    <lineage>
        <taxon>Bacteria</taxon>
        <taxon>Pseudomonadati</taxon>
        <taxon>Pseudomonadota</taxon>
        <taxon>Gammaproteobacteria</taxon>
        <taxon>Cellvibrionales</taxon>
        <taxon>Cellvibrionaceae</taxon>
        <taxon>Gilvimarinus</taxon>
    </lineage>
</organism>
<keyword evidence="1" id="KW-0812">Transmembrane</keyword>
<proteinExistence type="predicted"/>
<feature type="transmembrane region" description="Helical" evidence="1">
    <location>
        <begin position="190"/>
        <end position="213"/>
    </location>
</feature>
<keyword evidence="1" id="KW-0472">Membrane</keyword>
<feature type="transmembrane region" description="Helical" evidence="1">
    <location>
        <begin position="225"/>
        <end position="246"/>
    </location>
</feature>
<protein>
    <submittedName>
        <fullName evidence="2">Regulatory signaling modulator protein AmpE</fullName>
    </submittedName>
</protein>
<feature type="transmembrane region" description="Helical" evidence="1">
    <location>
        <begin position="43"/>
        <end position="70"/>
    </location>
</feature>
<feature type="transmembrane region" description="Helical" evidence="1">
    <location>
        <begin position="152"/>
        <end position="170"/>
    </location>
</feature>
<reference evidence="3" key="1">
    <citation type="journal article" date="2019" name="Int. J. Syst. Evol. Microbiol.">
        <title>The Global Catalogue of Microorganisms (GCM) 10K type strain sequencing project: providing services to taxonomists for standard genome sequencing and annotation.</title>
        <authorList>
            <consortium name="The Broad Institute Genomics Platform"/>
            <consortium name="The Broad Institute Genome Sequencing Center for Infectious Disease"/>
            <person name="Wu L."/>
            <person name="Ma J."/>
        </authorList>
    </citation>
    <scope>NUCLEOTIDE SEQUENCE [LARGE SCALE GENOMIC DNA]</scope>
    <source>
        <strain evidence="3">KCTC 52141</strain>
    </source>
</reference>
<dbReference type="InterPro" id="IPR052966">
    <property type="entry name" value="Beta-lactamase_Reg"/>
</dbReference>
<evidence type="ECO:0000313" key="3">
    <source>
        <dbReference type="Proteomes" id="UP001595548"/>
    </source>
</evidence>
<dbReference type="Proteomes" id="UP001595548">
    <property type="component" value="Unassembled WGS sequence"/>
</dbReference>
<keyword evidence="3" id="KW-1185">Reference proteome</keyword>
<dbReference type="RefSeq" id="WP_382413752.1">
    <property type="nucleotide sequence ID" value="NZ_AP031500.1"/>
</dbReference>
<dbReference type="PANTHER" id="PTHR38684:SF1">
    <property type="entry name" value="PROTEIN AMPE"/>
    <property type="match status" value="1"/>
</dbReference>
<evidence type="ECO:0000313" key="2">
    <source>
        <dbReference type="EMBL" id="MFC3153796.1"/>
    </source>
</evidence>
<dbReference type="PANTHER" id="PTHR38684">
    <property type="entry name" value="PROTEIN AMPE"/>
    <property type="match status" value="1"/>
</dbReference>
<accession>A0ABV7HLS1</accession>
<evidence type="ECO:0000256" key="1">
    <source>
        <dbReference type="SAM" id="Phobius"/>
    </source>
</evidence>
<gene>
    <name evidence="2" type="primary">ampE</name>
    <name evidence="2" type="ORF">ACFOEB_01145</name>
</gene>
<dbReference type="EMBL" id="JBHRTL010000001">
    <property type="protein sequence ID" value="MFC3153796.1"/>
    <property type="molecule type" value="Genomic_DNA"/>
</dbReference>
<dbReference type="Pfam" id="PF17113">
    <property type="entry name" value="AmpE"/>
    <property type="match status" value="1"/>
</dbReference>
<dbReference type="InterPro" id="IPR031347">
    <property type="entry name" value="AmpE"/>
</dbReference>
<name>A0ABV7HLS1_9GAMM</name>
<sequence>MTLISLVIVLLLVQWWGSGKPLHRDQWFFSGWQLLNANTRVQSAPWLCAVAVAVPVVVLLAVVLAVIVWLPAGWLIVLNIPVLLYSLGRGDFSGAVHTYVEAAHTGDSVKAVNVLDGMNLDPDLRGGRNNGDWTALNREALRVFTYRGFERMFAVIFWFVVAGAPGALAYRLSVLLWVHLLEVNDKRAAVVARAVTLIEWPAARLLGLSWALVGHFDLCMVRWRHLWLSLHTLTPVFLVSVLLGAMGEESEWAKSGDSRRFQPAARIEPSYSLHLVESTASMFSRALLLWVFAAAVVTLLI</sequence>